<organism evidence="9 10">
    <name type="scientific">Apatococcus fuscideae</name>
    <dbReference type="NCBI Taxonomy" id="2026836"/>
    <lineage>
        <taxon>Eukaryota</taxon>
        <taxon>Viridiplantae</taxon>
        <taxon>Chlorophyta</taxon>
        <taxon>core chlorophytes</taxon>
        <taxon>Trebouxiophyceae</taxon>
        <taxon>Chlorellales</taxon>
        <taxon>Chlorellaceae</taxon>
        <taxon>Apatococcus</taxon>
    </lineage>
</organism>
<evidence type="ECO:0000256" key="1">
    <source>
        <dbReference type="ARBA" id="ARBA00004123"/>
    </source>
</evidence>
<dbReference type="InterPro" id="IPR050374">
    <property type="entry name" value="RRT5_SRSF_SR"/>
</dbReference>
<keyword evidence="5" id="KW-0539">Nucleus</keyword>
<keyword evidence="2" id="KW-0507">mRNA processing</keyword>
<evidence type="ECO:0000256" key="7">
    <source>
        <dbReference type="SAM" id="MobiDB-lite"/>
    </source>
</evidence>
<evidence type="ECO:0000256" key="5">
    <source>
        <dbReference type="ARBA" id="ARBA00023242"/>
    </source>
</evidence>
<keyword evidence="4 6" id="KW-0694">RNA-binding</keyword>
<dbReference type="EMBL" id="JALJOV010001136">
    <property type="protein sequence ID" value="KAK9853626.1"/>
    <property type="molecule type" value="Genomic_DNA"/>
</dbReference>
<keyword evidence="10" id="KW-1185">Reference proteome</keyword>
<dbReference type="GO" id="GO:0005634">
    <property type="term" value="C:nucleus"/>
    <property type="evidence" value="ECO:0007669"/>
    <property type="project" value="UniProtKB-SubCell"/>
</dbReference>
<feature type="domain" description="RRM" evidence="8">
    <location>
        <begin position="7"/>
        <end position="82"/>
    </location>
</feature>
<gene>
    <name evidence="9" type="ORF">WJX84_005896</name>
</gene>
<dbReference type="PROSITE" id="PS50102">
    <property type="entry name" value="RRM"/>
    <property type="match status" value="2"/>
</dbReference>
<dbReference type="Gene3D" id="3.30.70.330">
    <property type="match status" value="2"/>
</dbReference>
<dbReference type="GO" id="GO:0005737">
    <property type="term" value="C:cytoplasm"/>
    <property type="evidence" value="ECO:0007669"/>
    <property type="project" value="TreeGrafter"/>
</dbReference>
<proteinExistence type="predicted"/>
<evidence type="ECO:0000256" key="4">
    <source>
        <dbReference type="ARBA" id="ARBA00022884"/>
    </source>
</evidence>
<reference evidence="9 10" key="1">
    <citation type="journal article" date="2024" name="Nat. Commun.">
        <title>Phylogenomics reveals the evolutionary origins of lichenization in chlorophyte algae.</title>
        <authorList>
            <person name="Puginier C."/>
            <person name="Libourel C."/>
            <person name="Otte J."/>
            <person name="Skaloud P."/>
            <person name="Haon M."/>
            <person name="Grisel S."/>
            <person name="Petersen M."/>
            <person name="Berrin J.G."/>
            <person name="Delaux P.M."/>
            <person name="Dal Grande F."/>
            <person name="Keller J."/>
        </authorList>
    </citation>
    <scope>NUCLEOTIDE SEQUENCE [LARGE SCALE GENOMIC DNA]</scope>
    <source>
        <strain evidence="9 10">SAG 2523</strain>
    </source>
</reference>
<dbReference type="GO" id="GO:0006397">
    <property type="term" value="P:mRNA processing"/>
    <property type="evidence" value="ECO:0007669"/>
    <property type="project" value="UniProtKB-KW"/>
</dbReference>
<protein>
    <recommendedName>
        <fullName evidence="8">RRM domain-containing protein</fullName>
    </recommendedName>
</protein>
<dbReference type="InterPro" id="IPR035979">
    <property type="entry name" value="RBD_domain_sf"/>
</dbReference>
<comment type="subcellular location">
    <subcellularLocation>
        <location evidence="1">Nucleus</location>
    </subcellularLocation>
</comment>
<dbReference type="SUPFAM" id="SSF54928">
    <property type="entry name" value="RNA-binding domain, RBD"/>
    <property type="match status" value="1"/>
</dbReference>
<evidence type="ECO:0000313" key="9">
    <source>
        <dbReference type="EMBL" id="KAK9853626.1"/>
    </source>
</evidence>
<dbReference type="Pfam" id="PF00076">
    <property type="entry name" value="RRM_1"/>
    <property type="match status" value="2"/>
</dbReference>
<evidence type="ECO:0000256" key="3">
    <source>
        <dbReference type="ARBA" id="ARBA00022737"/>
    </source>
</evidence>
<dbReference type="PANTHER" id="PTHR23003">
    <property type="entry name" value="RNA RECOGNITION MOTIF RRM DOMAIN CONTAINING PROTEIN"/>
    <property type="match status" value="1"/>
</dbReference>
<feature type="region of interest" description="Disordered" evidence="7">
    <location>
        <begin position="180"/>
        <end position="263"/>
    </location>
</feature>
<evidence type="ECO:0000256" key="2">
    <source>
        <dbReference type="ARBA" id="ARBA00022664"/>
    </source>
</evidence>
<feature type="compositionally biased region" description="Low complexity" evidence="7">
    <location>
        <begin position="239"/>
        <end position="263"/>
    </location>
</feature>
<dbReference type="InterPro" id="IPR000504">
    <property type="entry name" value="RRM_dom"/>
</dbReference>
<dbReference type="InterPro" id="IPR012677">
    <property type="entry name" value="Nucleotide-bd_a/b_plait_sf"/>
</dbReference>
<dbReference type="GO" id="GO:0003729">
    <property type="term" value="F:mRNA binding"/>
    <property type="evidence" value="ECO:0007669"/>
    <property type="project" value="TreeGrafter"/>
</dbReference>
<name>A0AAW1SSL1_9CHLO</name>
<comment type="caution">
    <text evidence="9">The sequence shown here is derived from an EMBL/GenBank/DDBJ whole genome shotgun (WGS) entry which is preliminary data.</text>
</comment>
<feature type="compositionally biased region" description="Basic residues" evidence="7">
    <location>
        <begin position="221"/>
        <end position="231"/>
    </location>
</feature>
<feature type="domain" description="RRM" evidence="8">
    <location>
        <begin position="103"/>
        <end position="181"/>
    </location>
</feature>
<accession>A0AAW1SSL1</accession>
<evidence type="ECO:0000313" key="10">
    <source>
        <dbReference type="Proteomes" id="UP001485043"/>
    </source>
</evidence>
<dbReference type="Proteomes" id="UP001485043">
    <property type="component" value="Unassembled WGS sequence"/>
</dbReference>
<dbReference type="PANTHER" id="PTHR23003:SF62">
    <property type="entry name" value="SERINE_ARGININE (SR)-TYPE SHUTTLING MRNA BINDING PROTEIN NPL3"/>
    <property type="match status" value="1"/>
</dbReference>
<dbReference type="AlphaFoldDB" id="A0AAW1SSL1"/>
<evidence type="ECO:0000259" key="8">
    <source>
        <dbReference type="PROSITE" id="PS50102"/>
    </source>
</evidence>
<sequence length="263" mass="29822">MSSSRACTCFVGNLPGDIREREVEDIFHKYGRIRSIDLKTPPRPPAFCFLEFEDPRDAQEAVRGRDGYDYDGYRLRVELSHGARGGAPAAPPSFRGKGSRSRYRAVIKGLPISASWQDLKDHFRKVVKPSFTNVVRDRGGVLGIVEFDNQEDLDRAIRKLDDTEFRNPFDRAYIRIRDDSDERGRSRSRSVTPPRRERSYSQSRSRSPRRAASRSVSRSRSPVKSRSASRSKSKDRSVSRSPSRPKASASPMRSRSRSPAASD</sequence>
<keyword evidence="3" id="KW-0677">Repeat</keyword>
<evidence type="ECO:0000256" key="6">
    <source>
        <dbReference type="PROSITE-ProRule" id="PRU00176"/>
    </source>
</evidence>
<dbReference type="SMART" id="SM00360">
    <property type="entry name" value="RRM"/>
    <property type="match status" value="2"/>
</dbReference>